<dbReference type="InterPro" id="IPR014756">
    <property type="entry name" value="Ig_E-set"/>
</dbReference>
<reference evidence="3" key="1">
    <citation type="submission" date="2025-08" db="UniProtKB">
        <authorList>
            <consortium name="RefSeq"/>
        </authorList>
    </citation>
    <scope>IDENTIFICATION</scope>
</reference>
<accession>A0ABM4CVY9</accession>
<keyword evidence="2" id="KW-1185">Reference proteome</keyword>
<keyword evidence="1" id="KW-1133">Transmembrane helix</keyword>
<keyword evidence="1" id="KW-0812">Transmembrane</keyword>
<dbReference type="PANTHER" id="PTHR16165">
    <property type="entry name" value="NXPE FAMILY MEMBER"/>
    <property type="match status" value="1"/>
</dbReference>
<organism evidence="2 3">
    <name type="scientific">Hydra vulgaris</name>
    <name type="common">Hydra</name>
    <name type="synonym">Hydra attenuata</name>
    <dbReference type="NCBI Taxonomy" id="6087"/>
    <lineage>
        <taxon>Eukaryota</taxon>
        <taxon>Metazoa</taxon>
        <taxon>Cnidaria</taxon>
        <taxon>Hydrozoa</taxon>
        <taxon>Hydroidolina</taxon>
        <taxon>Anthoathecata</taxon>
        <taxon>Aplanulata</taxon>
        <taxon>Hydridae</taxon>
        <taxon>Hydra</taxon>
    </lineage>
</organism>
<gene>
    <name evidence="3" type="primary">LOC136087391</name>
</gene>
<protein>
    <submittedName>
        <fullName evidence="3">Uncharacterized protein LOC136087391</fullName>
    </submittedName>
</protein>
<keyword evidence="1" id="KW-0472">Membrane</keyword>
<dbReference type="GeneID" id="136087391"/>
<dbReference type="PANTHER" id="PTHR16165:SF5">
    <property type="entry name" value="NXPE FAMILY MEMBER 3"/>
    <property type="match status" value="1"/>
</dbReference>
<dbReference type="Proteomes" id="UP001652625">
    <property type="component" value="Chromosome 11"/>
</dbReference>
<evidence type="ECO:0000256" key="1">
    <source>
        <dbReference type="SAM" id="Phobius"/>
    </source>
</evidence>
<name>A0ABM4CVY9_HYDVU</name>
<proteinExistence type="predicted"/>
<sequence length="457" mass="53615">MMLVVSVKSCMLITYIFFVCCICYLMMNIKTYKVFNTAKYKKLAQYSKISCSKLDTDYNKCILNLTMNAPGRKSFIVIQSFDSCNNSKTVGGDFWWMKIIGPTSFNVPLIDRNNGFYYQEFWLSLEGNYTVKLMLEFSKNDGLKDPPKDWFKYGDYQGRRQSDDYFGRNFDYILELKTYQYSVSNSFLQKNDKQLQPWHFQPFCIVNNAHGYWKNNEYKTVIAETDSTPNHELLMRILAANSNINKNVRPTLWMYGDSLTFLFFRYLTAKPLCKYFTCQNTYTFTYPLTNENTNALPFDNKDFNQTKFLNHIKMVLMNPAMMNNNSVFIINFGVHILRNINISQAEKLFDNFVEMILDMKSNYLSGFPKIIWKSTTPSYIEDYLHKNGISNLVRYQAKQRTIHWNIYCVKKMCDVNLPVLDVYWMAASYPQGPYDSVHYDDHVFSAAAAFLAQVLTI</sequence>
<evidence type="ECO:0000313" key="3">
    <source>
        <dbReference type="RefSeq" id="XP_065666111.1"/>
    </source>
</evidence>
<dbReference type="SUPFAM" id="SSF81296">
    <property type="entry name" value="E set domains"/>
    <property type="match status" value="1"/>
</dbReference>
<dbReference type="RefSeq" id="XP_065666111.1">
    <property type="nucleotide sequence ID" value="XM_065810039.1"/>
</dbReference>
<evidence type="ECO:0000313" key="2">
    <source>
        <dbReference type="Proteomes" id="UP001652625"/>
    </source>
</evidence>
<feature type="transmembrane region" description="Helical" evidence="1">
    <location>
        <begin position="12"/>
        <end position="29"/>
    </location>
</feature>